<dbReference type="InterPro" id="IPR036680">
    <property type="entry name" value="SPOR-like_sf"/>
</dbReference>
<proteinExistence type="predicted"/>
<feature type="domain" description="SPOR" evidence="3">
    <location>
        <begin position="185"/>
        <end position="264"/>
    </location>
</feature>
<dbReference type="EMBL" id="JBHUNA010000003">
    <property type="protein sequence ID" value="MFD2759700.1"/>
    <property type="molecule type" value="Genomic_DNA"/>
</dbReference>
<evidence type="ECO:0000313" key="5">
    <source>
        <dbReference type="Proteomes" id="UP001597502"/>
    </source>
</evidence>
<comment type="caution">
    <text evidence="4">The sequence shown here is derived from an EMBL/GenBank/DDBJ whole genome shotgun (WGS) entry which is preliminary data.</text>
</comment>
<protein>
    <submittedName>
        <fullName evidence="4">N-acetylmuramoyl-L-alanine amidase</fullName>
        <ecNumber evidence="4">3.5.1.28</ecNumber>
    </submittedName>
</protein>
<dbReference type="PROSITE" id="PS51724">
    <property type="entry name" value="SPOR"/>
    <property type="match status" value="1"/>
</dbReference>
<dbReference type="PANTHER" id="PTHR30404:SF0">
    <property type="entry name" value="N-ACETYLMURAMOYL-L-ALANINE AMIDASE AMIC"/>
    <property type="match status" value="1"/>
</dbReference>
<dbReference type="Gene3D" id="3.30.70.1070">
    <property type="entry name" value="Sporulation related repeat"/>
    <property type="match status" value="1"/>
</dbReference>
<dbReference type="GO" id="GO:0008745">
    <property type="term" value="F:N-acetylmuramoyl-L-alanine amidase activity"/>
    <property type="evidence" value="ECO:0007669"/>
    <property type="project" value="UniProtKB-EC"/>
</dbReference>
<dbReference type="InterPro" id="IPR007730">
    <property type="entry name" value="SPOR-like_dom"/>
</dbReference>
<keyword evidence="1 4" id="KW-0378">Hydrolase</keyword>
<dbReference type="CDD" id="cd02696">
    <property type="entry name" value="MurNAc-LAA"/>
    <property type="match status" value="1"/>
</dbReference>
<dbReference type="Pfam" id="PF01520">
    <property type="entry name" value="Amidase_3"/>
    <property type="match status" value="1"/>
</dbReference>
<dbReference type="InterPro" id="IPR002508">
    <property type="entry name" value="MurNAc-LAA_cat"/>
</dbReference>
<dbReference type="SMART" id="SM00646">
    <property type="entry name" value="Ami_3"/>
    <property type="match status" value="1"/>
</dbReference>
<dbReference type="EC" id="3.5.1.28" evidence="4"/>
<organism evidence="4 5">
    <name type="scientific">Lentibacillus juripiscarius</name>
    <dbReference type="NCBI Taxonomy" id="257446"/>
    <lineage>
        <taxon>Bacteria</taxon>
        <taxon>Bacillati</taxon>
        <taxon>Bacillota</taxon>
        <taxon>Bacilli</taxon>
        <taxon>Bacillales</taxon>
        <taxon>Bacillaceae</taxon>
        <taxon>Lentibacillus</taxon>
    </lineage>
</organism>
<dbReference type="InterPro" id="IPR050695">
    <property type="entry name" value="N-acetylmuramoyl_amidase_3"/>
</dbReference>
<dbReference type="Pfam" id="PF05036">
    <property type="entry name" value="SPOR"/>
    <property type="match status" value="1"/>
</dbReference>
<evidence type="ECO:0000313" key="4">
    <source>
        <dbReference type="EMBL" id="MFD2759700.1"/>
    </source>
</evidence>
<name>A0ABW5V528_9BACI</name>
<dbReference type="Gene3D" id="3.40.630.40">
    <property type="entry name" value="Zn-dependent exopeptidases"/>
    <property type="match status" value="1"/>
</dbReference>
<sequence>MMKIYVDPGHGGSDPGAQGNGLKEKDITLDIARRIRNLLTNNYTNADVRMSRTGDSTKSLNERTNEANSWGADYYLSIHCNSFNGSAQGYEDYIHSSLSDSSTTARYQDIMHSEITKVNQLRNRGQKKANFHVLRETTMSALLTENGFIDNDHDAKLMRDPSWRQTVAQGHVNGLAKAFNLKRKKEDGTLYKVVAGSFQSKENAEKRESHLQSNGIESFIEAVTMSGERWYRVQAGAFSNRNNAEAQLEKVKNAGVEDAFITAVN</sequence>
<evidence type="ECO:0000256" key="1">
    <source>
        <dbReference type="ARBA" id="ARBA00022801"/>
    </source>
</evidence>
<keyword evidence="5" id="KW-1185">Reference proteome</keyword>
<reference evidence="5" key="1">
    <citation type="journal article" date="2019" name="Int. J. Syst. Evol. Microbiol.">
        <title>The Global Catalogue of Microorganisms (GCM) 10K type strain sequencing project: providing services to taxonomists for standard genome sequencing and annotation.</title>
        <authorList>
            <consortium name="The Broad Institute Genomics Platform"/>
            <consortium name="The Broad Institute Genome Sequencing Center for Infectious Disease"/>
            <person name="Wu L."/>
            <person name="Ma J."/>
        </authorList>
    </citation>
    <scope>NUCLEOTIDE SEQUENCE [LARGE SCALE GENOMIC DNA]</scope>
    <source>
        <strain evidence="5">TISTR 1535</strain>
    </source>
</reference>
<accession>A0ABW5V528</accession>
<gene>
    <name evidence="4" type="ORF">ACFSUO_01695</name>
</gene>
<dbReference type="RefSeq" id="WP_382390432.1">
    <property type="nucleotide sequence ID" value="NZ_JBHUNA010000003.1"/>
</dbReference>
<dbReference type="PANTHER" id="PTHR30404">
    <property type="entry name" value="N-ACETYLMURAMOYL-L-ALANINE AMIDASE"/>
    <property type="match status" value="1"/>
</dbReference>
<evidence type="ECO:0000256" key="2">
    <source>
        <dbReference type="SAM" id="MobiDB-lite"/>
    </source>
</evidence>
<evidence type="ECO:0000259" key="3">
    <source>
        <dbReference type="PROSITE" id="PS51724"/>
    </source>
</evidence>
<dbReference type="SUPFAM" id="SSF53187">
    <property type="entry name" value="Zn-dependent exopeptidases"/>
    <property type="match status" value="1"/>
</dbReference>
<dbReference type="SUPFAM" id="SSF110997">
    <property type="entry name" value="Sporulation related repeat"/>
    <property type="match status" value="1"/>
</dbReference>
<feature type="region of interest" description="Disordered" evidence="2">
    <location>
        <begin position="1"/>
        <end position="22"/>
    </location>
</feature>
<dbReference type="Proteomes" id="UP001597502">
    <property type="component" value="Unassembled WGS sequence"/>
</dbReference>